<comment type="caution">
    <text evidence="1">The sequence shown here is derived from an EMBL/GenBank/DDBJ whole genome shotgun (WGS) entry which is preliminary data.</text>
</comment>
<evidence type="ECO:0000313" key="2">
    <source>
        <dbReference type="Proteomes" id="UP001189429"/>
    </source>
</evidence>
<accession>A0ABN9VAP2</accession>
<gene>
    <name evidence="1" type="ORF">PCOR1329_LOCUS56227</name>
</gene>
<organism evidence="1 2">
    <name type="scientific">Prorocentrum cordatum</name>
    <dbReference type="NCBI Taxonomy" id="2364126"/>
    <lineage>
        <taxon>Eukaryota</taxon>
        <taxon>Sar</taxon>
        <taxon>Alveolata</taxon>
        <taxon>Dinophyceae</taxon>
        <taxon>Prorocentrales</taxon>
        <taxon>Prorocentraceae</taxon>
        <taxon>Prorocentrum</taxon>
    </lineage>
</organism>
<sequence length="200" mass="23429">MGKDELREATSFFCFSPLSTRTSYADPASTRDAKGISDCWRDRPVLGSPAARGCIATLSFAGLRAAWLPTAAWSQLTAVRCYDVQKAIEWRRVREREESYQKLRNSAKGKNHKETAKRFRLTRFGWERRRARFHSFKKRQRSWASKRQSRTIAYLHRSDMPKLKKTMWKYRLKIRDFPTMRSDPNPNHLRSRALLPAAFG</sequence>
<dbReference type="InterPro" id="IPR037229">
    <property type="entry name" value="Ribosomal_bL35_sf"/>
</dbReference>
<name>A0ABN9VAP2_9DINO</name>
<dbReference type="Proteomes" id="UP001189429">
    <property type="component" value="Unassembled WGS sequence"/>
</dbReference>
<proteinExistence type="predicted"/>
<protein>
    <submittedName>
        <fullName evidence="1">Uncharacterized protein</fullName>
    </submittedName>
</protein>
<keyword evidence="2" id="KW-1185">Reference proteome</keyword>
<reference evidence="1" key="1">
    <citation type="submission" date="2023-10" db="EMBL/GenBank/DDBJ databases">
        <authorList>
            <person name="Chen Y."/>
            <person name="Shah S."/>
            <person name="Dougan E. K."/>
            <person name="Thang M."/>
            <person name="Chan C."/>
        </authorList>
    </citation>
    <scope>NUCLEOTIDE SEQUENCE [LARGE SCALE GENOMIC DNA]</scope>
</reference>
<dbReference type="SUPFAM" id="SSF143034">
    <property type="entry name" value="L35p-like"/>
    <property type="match status" value="1"/>
</dbReference>
<evidence type="ECO:0000313" key="1">
    <source>
        <dbReference type="EMBL" id="CAK0870020.1"/>
    </source>
</evidence>
<dbReference type="EMBL" id="CAUYUJ010016915">
    <property type="protein sequence ID" value="CAK0870020.1"/>
    <property type="molecule type" value="Genomic_DNA"/>
</dbReference>